<dbReference type="InterPro" id="IPR002677">
    <property type="entry name" value="Ribosomal_bL32"/>
</dbReference>
<dbReference type="InterPro" id="IPR044957">
    <property type="entry name" value="Ribosomal_bL32_bact"/>
</dbReference>
<dbReference type="PANTHER" id="PTHR35534">
    <property type="entry name" value="50S RIBOSOMAL PROTEIN L32"/>
    <property type="match status" value="1"/>
</dbReference>
<dbReference type="NCBIfam" id="TIGR01031">
    <property type="entry name" value="rpmF_bact"/>
    <property type="match status" value="1"/>
</dbReference>
<dbReference type="InterPro" id="IPR011332">
    <property type="entry name" value="Ribosomal_zn-bd"/>
</dbReference>
<dbReference type="GO" id="GO:0003735">
    <property type="term" value="F:structural constituent of ribosome"/>
    <property type="evidence" value="ECO:0007669"/>
    <property type="project" value="InterPro"/>
</dbReference>
<organism evidence="6 7">
    <name type="scientific">Candidatus Edwardsbacteria bacterium GWF2_54_11</name>
    <dbReference type="NCBI Taxonomy" id="1817851"/>
    <lineage>
        <taxon>Bacteria</taxon>
        <taxon>Candidatus Edwardsiibacteriota</taxon>
    </lineage>
</organism>
<proteinExistence type="inferred from homology"/>
<protein>
    <recommendedName>
        <fullName evidence="4 5">Large ribosomal subunit protein bL32</fullName>
    </recommendedName>
</protein>
<accession>A0A1F5R361</accession>
<name>A0A1F5R361_9BACT</name>
<evidence type="ECO:0000313" key="7">
    <source>
        <dbReference type="Proteomes" id="UP000177230"/>
    </source>
</evidence>
<dbReference type="Proteomes" id="UP000177230">
    <property type="component" value="Unassembled WGS sequence"/>
</dbReference>
<gene>
    <name evidence="5" type="primary">rpmF</name>
    <name evidence="6" type="ORF">A2024_00975</name>
</gene>
<comment type="caution">
    <text evidence="6">The sequence shown here is derived from an EMBL/GenBank/DDBJ whole genome shotgun (WGS) entry which is preliminary data.</text>
</comment>
<dbReference type="EMBL" id="MFFM01000046">
    <property type="protein sequence ID" value="OGF08829.1"/>
    <property type="molecule type" value="Genomic_DNA"/>
</dbReference>
<dbReference type="AlphaFoldDB" id="A0A1F5R361"/>
<dbReference type="GO" id="GO:0015934">
    <property type="term" value="C:large ribosomal subunit"/>
    <property type="evidence" value="ECO:0007669"/>
    <property type="project" value="InterPro"/>
</dbReference>
<evidence type="ECO:0000256" key="2">
    <source>
        <dbReference type="ARBA" id="ARBA00022980"/>
    </source>
</evidence>
<sequence length="60" mass="6922">MPVPKRKHSNSRTGKRRANWKLTAPNLVKCSHCHQSRMPHRACPYCGYYGGREIVSIKEV</sequence>
<reference evidence="6 7" key="1">
    <citation type="journal article" date="2016" name="Nat. Commun.">
        <title>Thousands of microbial genomes shed light on interconnected biogeochemical processes in an aquifer system.</title>
        <authorList>
            <person name="Anantharaman K."/>
            <person name="Brown C.T."/>
            <person name="Hug L.A."/>
            <person name="Sharon I."/>
            <person name="Castelle C.J."/>
            <person name="Probst A.J."/>
            <person name="Thomas B.C."/>
            <person name="Singh A."/>
            <person name="Wilkins M.J."/>
            <person name="Karaoz U."/>
            <person name="Brodie E.L."/>
            <person name="Williams K.H."/>
            <person name="Hubbard S.S."/>
            <person name="Banfield J.F."/>
        </authorList>
    </citation>
    <scope>NUCLEOTIDE SEQUENCE [LARGE SCALE GENOMIC DNA]</scope>
</reference>
<dbReference type="GO" id="GO:0006412">
    <property type="term" value="P:translation"/>
    <property type="evidence" value="ECO:0007669"/>
    <property type="project" value="UniProtKB-UniRule"/>
</dbReference>
<comment type="similarity">
    <text evidence="1 5">Belongs to the bacterial ribosomal protein bL32 family.</text>
</comment>
<keyword evidence="3 5" id="KW-0687">Ribonucleoprotein</keyword>
<evidence type="ECO:0000256" key="5">
    <source>
        <dbReference type="HAMAP-Rule" id="MF_00340"/>
    </source>
</evidence>
<evidence type="ECO:0000313" key="6">
    <source>
        <dbReference type="EMBL" id="OGF08829.1"/>
    </source>
</evidence>
<dbReference type="Pfam" id="PF01783">
    <property type="entry name" value="Ribosomal_L32p"/>
    <property type="match status" value="1"/>
</dbReference>
<evidence type="ECO:0000256" key="4">
    <source>
        <dbReference type="ARBA" id="ARBA00035178"/>
    </source>
</evidence>
<keyword evidence="2 5" id="KW-0689">Ribosomal protein</keyword>
<dbReference type="PANTHER" id="PTHR35534:SF1">
    <property type="entry name" value="LARGE RIBOSOMAL SUBUNIT PROTEIN BL32"/>
    <property type="match status" value="1"/>
</dbReference>
<evidence type="ECO:0000256" key="1">
    <source>
        <dbReference type="ARBA" id="ARBA00008560"/>
    </source>
</evidence>
<dbReference type="SUPFAM" id="SSF57829">
    <property type="entry name" value="Zn-binding ribosomal proteins"/>
    <property type="match status" value="1"/>
</dbReference>
<dbReference type="HAMAP" id="MF_00340">
    <property type="entry name" value="Ribosomal_bL32"/>
    <property type="match status" value="1"/>
</dbReference>
<evidence type="ECO:0000256" key="3">
    <source>
        <dbReference type="ARBA" id="ARBA00023274"/>
    </source>
</evidence>